<evidence type="ECO:0000313" key="2">
    <source>
        <dbReference type="EMBL" id="USG61628.1"/>
    </source>
</evidence>
<reference evidence="2" key="1">
    <citation type="submission" date="2022-06" db="EMBL/GenBank/DDBJ databases">
        <title>Sneathiella actinostolidae sp. nov., isolated from a sea anemonein the Western Pacific Ocean.</title>
        <authorList>
            <person name="Wei M.J."/>
        </authorList>
    </citation>
    <scope>NUCLEOTIDE SEQUENCE</scope>
    <source>
        <strain evidence="2">PHK-P5</strain>
    </source>
</reference>
<proteinExistence type="predicted"/>
<evidence type="ECO:0000313" key="3">
    <source>
        <dbReference type="Proteomes" id="UP001056291"/>
    </source>
</evidence>
<feature type="chain" id="PRO_5045778940" description="Imelysin-like domain-containing protein" evidence="1">
    <location>
        <begin position="22"/>
        <end position="360"/>
    </location>
</feature>
<organism evidence="2 3">
    <name type="scientific">Sneathiella marina</name>
    <dbReference type="NCBI Taxonomy" id="2950108"/>
    <lineage>
        <taxon>Bacteria</taxon>
        <taxon>Pseudomonadati</taxon>
        <taxon>Pseudomonadota</taxon>
        <taxon>Alphaproteobacteria</taxon>
        <taxon>Sneathiellales</taxon>
        <taxon>Sneathiellaceae</taxon>
        <taxon>Sneathiella</taxon>
    </lineage>
</organism>
<evidence type="ECO:0008006" key="4">
    <source>
        <dbReference type="Google" id="ProtNLM"/>
    </source>
</evidence>
<protein>
    <recommendedName>
        <fullName evidence="4">Imelysin-like domain-containing protein</fullName>
    </recommendedName>
</protein>
<sequence length="360" mass="39488">MNWVRKLILLGFILKSATGCAAVDAVGVAYVVEDFAKGVLLLSQVVKNGFAMAEKANSNAFRNNLKLQLETGGNFDVTQEPLYSSADLAARAVLLNSLTQYAQSLASIALKDDPATYLTHSSVEGNLLGMTDYEQLDLSHSIDRPGVQSLYEGLEFFRWFFSLPEREAKLAAIVSSGRVAFEKTAKLLYIDLGEKADQSKACNHAPPIANPLHKIHSLILCRGGLRGLLGSVIKRELATWKKRLLLTKTSEAATLTTNRRRLINRLISAQQNGQQVDQVISQTQAVLKKMISSHNQIVQMLKHPDIDEGSFNFFAPRTFLAEVTVLAEKVNRIDRSLDSFSGQSTAAISFSDSSISKSAK</sequence>
<accession>A0ABY4W681</accession>
<feature type="signal peptide" evidence="1">
    <location>
        <begin position="1"/>
        <end position="21"/>
    </location>
</feature>
<evidence type="ECO:0000256" key="1">
    <source>
        <dbReference type="SAM" id="SignalP"/>
    </source>
</evidence>
<dbReference type="Proteomes" id="UP001056291">
    <property type="component" value="Chromosome"/>
</dbReference>
<dbReference type="EMBL" id="CP098747">
    <property type="protein sequence ID" value="USG61628.1"/>
    <property type="molecule type" value="Genomic_DNA"/>
</dbReference>
<name>A0ABY4W681_9PROT</name>
<gene>
    <name evidence="2" type="ORF">NBZ79_01380</name>
</gene>
<keyword evidence="3" id="KW-1185">Reference proteome</keyword>
<keyword evidence="1" id="KW-0732">Signal</keyword>
<dbReference type="RefSeq" id="WP_251934771.1">
    <property type="nucleotide sequence ID" value="NZ_CP098747.1"/>
</dbReference>